<reference evidence="2" key="1">
    <citation type="submission" date="2020-08" db="EMBL/GenBank/DDBJ databases">
        <title>Multicomponent nature underlies the extraordinary mechanical properties of spider dragline silk.</title>
        <authorList>
            <person name="Kono N."/>
            <person name="Nakamura H."/>
            <person name="Mori M."/>
            <person name="Yoshida Y."/>
            <person name="Ohtoshi R."/>
            <person name="Malay A.D."/>
            <person name="Moran D.A.P."/>
            <person name="Tomita M."/>
            <person name="Numata K."/>
            <person name="Arakawa K."/>
        </authorList>
    </citation>
    <scope>NUCLEOTIDE SEQUENCE</scope>
</reference>
<evidence type="ECO:0000313" key="3">
    <source>
        <dbReference type="Proteomes" id="UP000887159"/>
    </source>
</evidence>
<name>A0A8X6S491_TRICX</name>
<accession>A0A8X6S491</accession>
<dbReference type="AlphaFoldDB" id="A0A8X6S491"/>
<dbReference type="Proteomes" id="UP000887159">
    <property type="component" value="Unassembled WGS sequence"/>
</dbReference>
<protein>
    <submittedName>
        <fullName evidence="2">Uncharacterized protein</fullName>
    </submittedName>
</protein>
<organism evidence="2 3">
    <name type="scientific">Trichonephila clavipes</name>
    <name type="common">Golden silk orbweaver</name>
    <name type="synonym">Nephila clavipes</name>
    <dbReference type="NCBI Taxonomy" id="2585209"/>
    <lineage>
        <taxon>Eukaryota</taxon>
        <taxon>Metazoa</taxon>
        <taxon>Ecdysozoa</taxon>
        <taxon>Arthropoda</taxon>
        <taxon>Chelicerata</taxon>
        <taxon>Arachnida</taxon>
        <taxon>Araneae</taxon>
        <taxon>Araneomorphae</taxon>
        <taxon>Entelegynae</taxon>
        <taxon>Araneoidea</taxon>
        <taxon>Nephilidae</taxon>
        <taxon>Trichonephila</taxon>
    </lineage>
</organism>
<proteinExistence type="predicted"/>
<evidence type="ECO:0000313" key="2">
    <source>
        <dbReference type="EMBL" id="GFY01701.1"/>
    </source>
</evidence>
<keyword evidence="3" id="KW-1185">Reference proteome</keyword>
<feature type="compositionally biased region" description="Polar residues" evidence="1">
    <location>
        <begin position="54"/>
        <end position="74"/>
    </location>
</feature>
<sequence length="183" mass="19916">MRQGGWKPITRKRRKGKGVKRRHPRFLPHTQASLNKKRTGFATREVQSGEKTGRSASSDNSVALGSAGTENSSAKGHFHCASARGGRQTNEGGRCSVAERLPYLSVRPFLLDGKGEGKTEERKAAYGKAGISRRAKAHLSRPAVNSEARMLEPEVARPTLASTQGPDLGSSLSLRYPRIRVQL</sequence>
<evidence type="ECO:0000256" key="1">
    <source>
        <dbReference type="SAM" id="MobiDB-lite"/>
    </source>
</evidence>
<feature type="compositionally biased region" description="Basic residues" evidence="1">
    <location>
        <begin position="9"/>
        <end position="26"/>
    </location>
</feature>
<comment type="caution">
    <text evidence="2">The sequence shown here is derived from an EMBL/GenBank/DDBJ whole genome shotgun (WGS) entry which is preliminary data.</text>
</comment>
<dbReference type="EMBL" id="BMAU01021229">
    <property type="protein sequence ID" value="GFY01701.1"/>
    <property type="molecule type" value="Genomic_DNA"/>
</dbReference>
<gene>
    <name evidence="2" type="ORF">TNCV_2608841</name>
</gene>
<feature type="region of interest" description="Disordered" evidence="1">
    <location>
        <begin position="1"/>
        <end position="93"/>
    </location>
</feature>